<feature type="binding site" evidence="7">
    <location>
        <position position="224"/>
    </location>
    <ligand>
        <name>Fe(3+)</name>
        <dbReference type="ChEBI" id="CHEBI:29034"/>
    </ligand>
</feature>
<evidence type="ECO:0000256" key="2">
    <source>
        <dbReference type="ARBA" id="ARBA00022723"/>
    </source>
</evidence>
<dbReference type="GO" id="GO:0019556">
    <property type="term" value="P:L-histidine catabolic process to glutamate and formamide"/>
    <property type="evidence" value="ECO:0007669"/>
    <property type="project" value="UniProtKB-UniRule"/>
</dbReference>
<evidence type="ECO:0000313" key="11">
    <source>
        <dbReference type="Proteomes" id="UP000226191"/>
    </source>
</evidence>
<dbReference type="SUPFAM" id="SSF51556">
    <property type="entry name" value="Metallo-dependent hydrolases"/>
    <property type="match status" value="1"/>
</dbReference>
<keyword evidence="4 7" id="KW-0369">Histidine metabolism</keyword>
<feature type="binding site" evidence="7">
    <location>
        <position position="303"/>
    </location>
    <ligand>
        <name>4-imidazolone-5-propanoate</name>
        <dbReference type="ChEBI" id="CHEBI:77893"/>
    </ligand>
</feature>
<dbReference type="InterPro" id="IPR005920">
    <property type="entry name" value="HutI"/>
</dbReference>
<feature type="binding site" evidence="7">
    <location>
        <position position="71"/>
    </location>
    <ligand>
        <name>Fe(3+)</name>
        <dbReference type="ChEBI" id="CHEBI:29034"/>
    </ligand>
</feature>
<keyword evidence="6 7" id="KW-0408">Iron</keyword>
<dbReference type="SUPFAM" id="SSF51338">
    <property type="entry name" value="Composite domain of metallo-dependent hydrolases"/>
    <property type="match status" value="1"/>
</dbReference>
<organism evidence="10 11">
    <name type="scientific">Cutibacterium acnes</name>
    <name type="common">Propionibacterium acnes</name>
    <dbReference type="NCBI Taxonomy" id="1747"/>
    <lineage>
        <taxon>Bacteria</taxon>
        <taxon>Bacillati</taxon>
        <taxon>Actinomycetota</taxon>
        <taxon>Actinomycetes</taxon>
        <taxon>Propionibacteriales</taxon>
        <taxon>Propionibacteriaceae</taxon>
        <taxon>Cutibacterium</taxon>
    </lineage>
</organism>
<dbReference type="GO" id="GO:0005737">
    <property type="term" value="C:cytoplasm"/>
    <property type="evidence" value="ECO:0007669"/>
    <property type="project" value="UniProtKB-SubCell"/>
</dbReference>
<dbReference type="Gene3D" id="2.30.40.10">
    <property type="entry name" value="Urease, subunit C, domain 1"/>
    <property type="match status" value="1"/>
</dbReference>
<evidence type="ECO:0000313" key="9">
    <source>
        <dbReference type="EMBL" id="AXM07258.1"/>
    </source>
</evidence>
<dbReference type="EMBL" id="MVCE01000003">
    <property type="protein sequence ID" value="PGF33897.1"/>
    <property type="molecule type" value="Genomic_DNA"/>
</dbReference>
<feature type="binding site" evidence="7">
    <location>
        <position position="227"/>
    </location>
    <ligand>
        <name>4-imidazolone-5-propanoate</name>
        <dbReference type="ChEBI" id="CHEBI:77893"/>
    </ligand>
</feature>
<keyword evidence="7" id="KW-0963">Cytoplasm</keyword>
<proteinExistence type="inferred from homology"/>
<feature type="binding site" evidence="7">
    <location>
        <position position="69"/>
    </location>
    <ligand>
        <name>Fe(3+)</name>
        <dbReference type="ChEBI" id="CHEBI:29034"/>
    </ligand>
</feature>
<evidence type="ECO:0000256" key="1">
    <source>
        <dbReference type="ARBA" id="ARBA00012864"/>
    </source>
</evidence>
<dbReference type="Proteomes" id="UP000256621">
    <property type="component" value="Chromosome"/>
</dbReference>
<dbReference type="Gene3D" id="3.20.20.140">
    <property type="entry name" value="Metal-dependent hydrolases"/>
    <property type="match status" value="1"/>
</dbReference>
<dbReference type="GO" id="GO:0050480">
    <property type="term" value="F:imidazolonepropionase activity"/>
    <property type="evidence" value="ECO:0007669"/>
    <property type="project" value="UniProtKB-UniRule"/>
</dbReference>
<dbReference type="SMR" id="A0A2B7I9U5"/>
<dbReference type="AlphaFoldDB" id="A0A2B7I9U5"/>
<evidence type="ECO:0000259" key="8">
    <source>
        <dbReference type="Pfam" id="PF01979"/>
    </source>
</evidence>
<feature type="binding site" evidence="7">
    <location>
        <position position="300"/>
    </location>
    <ligand>
        <name>N-formimidoyl-L-glutamate</name>
        <dbReference type="ChEBI" id="CHEBI:58928"/>
    </ligand>
</feature>
<feature type="binding site" evidence="7">
    <location>
        <position position="298"/>
    </location>
    <ligand>
        <name>Fe(3+)</name>
        <dbReference type="ChEBI" id="CHEBI:29034"/>
    </ligand>
</feature>
<feature type="binding site" evidence="7">
    <location>
        <position position="136"/>
    </location>
    <ligand>
        <name>4-imidazolone-5-propanoate</name>
        <dbReference type="ChEBI" id="CHEBI:77893"/>
    </ligand>
</feature>
<gene>
    <name evidence="7" type="primary">hutI</name>
    <name evidence="10" type="ORF">B1B09_08310</name>
    <name evidence="9" type="ORF">DXN06_09065</name>
</gene>
<feature type="binding site" evidence="7">
    <location>
        <position position="71"/>
    </location>
    <ligand>
        <name>Zn(2+)</name>
        <dbReference type="ChEBI" id="CHEBI:29105"/>
    </ligand>
</feature>
<evidence type="ECO:0000256" key="4">
    <source>
        <dbReference type="ARBA" id="ARBA00022808"/>
    </source>
</evidence>
<comment type="similarity">
    <text evidence="7">Belongs to the metallo-dependent hydrolases superfamily. HutI family.</text>
</comment>
<reference evidence="10 11" key="1">
    <citation type="submission" date="2017-02" db="EMBL/GenBank/DDBJ databases">
        <title>Prevalence of linear plasmids in Cutibacterium acnes isolates obtained from cancerous prostatic tissue.</title>
        <authorList>
            <person name="Davidsson S."/>
            <person name="Bruggemann H."/>
        </authorList>
    </citation>
    <scope>NUCLEOTIDE SEQUENCE [LARGE SCALE GENOMIC DNA]</scope>
    <source>
        <strain evidence="10 11">11-78</strain>
    </source>
</reference>
<dbReference type="NCBIfam" id="TIGR01224">
    <property type="entry name" value="hutI"/>
    <property type="match status" value="1"/>
</dbReference>
<dbReference type="EMBL" id="CP031442">
    <property type="protein sequence ID" value="AXM07258.1"/>
    <property type="molecule type" value="Genomic_DNA"/>
</dbReference>
<reference evidence="9 12" key="2">
    <citation type="submission" date="2018-08" db="EMBL/GenBank/DDBJ databases">
        <title>Genome sequencing of Cutibacterium acnes KCOM 1315.</title>
        <authorList>
            <person name="Kook J.-K."/>
            <person name="Park S.-N."/>
            <person name="Lim Y.K."/>
        </authorList>
    </citation>
    <scope>NUCLEOTIDE SEQUENCE [LARGE SCALE GENOMIC DNA]</scope>
    <source>
        <strain evidence="9 12">KCOM 1315</strain>
    </source>
</reference>
<dbReference type="GO" id="GO:0005506">
    <property type="term" value="F:iron ion binding"/>
    <property type="evidence" value="ECO:0007669"/>
    <property type="project" value="UniProtKB-UniRule"/>
</dbReference>
<dbReference type="InterPro" id="IPR032466">
    <property type="entry name" value="Metal_Hydrolase"/>
</dbReference>
<comment type="function">
    <text evidence="7">Catalyzes the hydrolytic cleavage of the carbon-nitrogen bond in imidazolone-5-propanoate to yield N-formimidoyl-L-glutamate. It is the third step in the universal histidine degradation pathway.</text>
</comment>
<feature type="domain" description="Amidohydrolase-related" evidence="8">
    <location>
        <begin position="61"/>
        <end position="358"/>
    </location>
</feature>
<evidence type="ECO:0000256" key="3">
    <source>
        <dbReference type="ARBA" id="ARBA00022801"/>
    </source>
</evidence>
<dbReference type="EC" id="3.5.2.7" evidence="1 7"/>
<feature type="binding site" evidence="7">
    <location>
        <position position="224"/>
    </location>
    <ligand>
        <name>Zn(2+)</name>
        <dbReference type="ChEBI" id="CHEBI:29105"/>
    </ligand>
</feature>
<dbReference type="PANTHER" id="PTHR42752">
    <property type="entry name" value="IMIDAZOLONEPROPIONASE"/>
    <property type="match status" value="1"/>
</dbReference>
<dbReference type="InterPro" id="IPR011059">
    <property type="entry name" value="Metal-dep_hydrolase_composite"/>
</dbReference>
<feature type="binding site" evidence="7">
    <location>
        <position position="163"/>
    </location>
    <ligand>
        <name>4-imidazolone-5-propanoate</name>
        <dbReference type="ChEBI" id="CHEBI:77893"/>
    </ligand>
</feature>
<feature type="binding site" evidence="7">
    <location>
        <position position="136"/>
    </location>
    <ligand>
        <name>N-formimidoyl-L-glutamate</name>
        <dbReference type="ChEBI" id="CHEBI:58928"/>
    </ligand>
</feature>
<name>A0A2B7I9U5_CUTAC</name>
<dbReference type="InterPro" id="IPR006680">
    <property type="entry name" value="Amidohydro-rel"/>
</dbReference>
<evidence type="ECO:0000313" key="10">
    <source>
        <dbReference type="EMBL" id="PGF33897.1"/>
    </source>
</evidence>
<sequence>MSIVINNIGLLVTNDPSVGTDELGQIRNAAVVICGDRIAWVGPSAQAPAADHQSDMAGACVIPGFVDSHSHPVFAGDRSDEFDARMNGQRYEAGGILRTVRRTREAPMGFLDAVMTGILDEMARSGTTTVEAKTGYGLDVETEVKLARVASSHTDEVTFLGAHVVAPECQPDEYVRLVCGEMLHAVRPYVRWIDVFCETGAFDPDQTLEILRAGTDAGLGLRLHAAQLGPSEVIPQACELGLAAVDHCTFLSDEDIDALKATGTVATLLPAAEFSTKQPYPDARRLFDAGVTVALATDCNPGTAFTSSIPFCLAIAVREMGMTPEQALWSATAGGAAALHRDDVGVVKPGARADLVSLAAPSWLHLMYRPGVPLIDRVCKAGRFLRLDQPRLRLDG</sequence>
<feature type="binding site" evidence="7">
    <location>
        <position position="69"/>
    </location>
    <ligand>
        <name>Zn(2+)</name>
        <dbReference type="ChEBI" id="CHEBI:29105"/>
    </ligand>
</feature>
<dbReference type="HAMAP" id="MF_00372">
    <property type="entry name" value="HutI"/>
    <property type="match status" value="1"/>
</dbReference>
<dbReference type="Proteomes" id="UP000226191">
    <property type="component" value="Unassembled WGS sequence"/>
</dbReference>
<dbReference type="OMA" id="CAPHARW"/>
<evidence type="ECO:0000256" key="6">
    <source>
        <dbReference type="ARBA" id="ARBA00023004"/>
    </source>
</evidence>
<dbReference type="OrthoDB" id="9776455at2"/>
<keyword evidence="2 7" id="KW-0479">Metal-binding</keyword>
<comment type="subcellular location">
    <subcellularLocation>
        <location evidence="7">Cytoplasm</location>
    </subcellularLocation>
</comment>
<feature type="binding site" evidence="7">
    <location>
        <position position="302"/>
    </location>
    <ligand>
        <name>N-formimidoyl-L-glutamate</name>
        <dbReference type="ChEBI" id="CHEBI:58928"/>
    </ligand>
</feature>
<evidence type="ECO:0000256" key="7">
    <source>
        <dbReference type="HAMAP-Rule" id="MF_00372"/>
    </source>
</evidence>
<comment type="pathway">
    <text evidence="7">Amino-acid degradation; L-histidine degradation into L-glutamate; N-formimidoyl-L-glutamate from L-histidine: step 3/3.</text>
</comment>
<dbReference type="GO" id="GO:0008270">
    <property type="term" value="F:zinc ion binding"/>
    <property type="evidence" value="ECO:0007669"/>
    <property type="project" value="UniProtKB-UniRule"/>
</dbReference>
<dbReference type="GeneID" id="92858098"/>
<dbReference type="RefSeq" id="WP_002516336.1">
    <property type="nucleotide sequence ID" value="NZ_AP022844.1"/>
</dbReference>
<evidence type="ECO:0000256" key="5">
    <source>
        <dbReference type="ARBA" id="ARBA00022833"/>
    </source>
</evidence>
<comment type="cofactor">
    <cofactor evidence="7">
        <name>Zn(2+)</name>
        <dbReference type="ChEBI" id="CHEBI:29105"/>
    </cofactor>
    <cofactor evidence="7">
        <name>Fe(3+)</name>
        <dbReference type="ChEBI" id="CHEBI:29034"/>
    </cofactor>
    <text evidence="7">Binds 1 zinc or iron ion per subunit.</text>
</comment>
<dbReference type="Pfam" id="PF01979">
    <property type="entry name" value="Amidohydro_1"/>
    <property type="match status" value="1"/>
</dbReference>
<feature type="binding site" evidence="7">
    <location>
        <position position="78"/>
    </location>
    <ligand>
        <name>4-imidazolone-5-propanoate</name>
        <dbReference type="ChEBI" id="CHEBI:77893"/>
    </ligand>
</feature>
<keyword evidence="3 7" id="KW-0378">Hydrolase</keyword>
<comment type="catalytic activity">
    <reaction evidence="7">
        <text>4-imidazolone-5-propanoate + H2O = N-formimidoyl-L-glutamate</text>
        <dbReference type="Rhea" id="RHEA:23660"/>
        <dbReference type="ChEBI" id="CHEBI:15377"/>
        <dbReference type="ChEBI" id="CHEBI:58928"/>
        <dbReference type="ChEBI" id="CHEBI:77893"/>
        <dbReference type="EC" id="3.5.2.7"/>
    </reaction>
</comment>
<keyword evidence="5 7" id="KW-0862">Zinc</keyword>
<evidence type="ECO:0000313" key="12">
    <source>
        <dbReference type="Proteomes" id="UP000256621"/>
    </source>
</evidence>
<dbReference type="PANTHER" id="PTHR42752:SF1">
    <property type="entry name" value="IMIDAZOLONEPROPIONASE-RELATED"/>
    <property type="match status" value="1"/>
</dbReference>
<protein>
    <recommendedName>
        <fullName evidence="1 7">Imidazolonepropionase</fullName>
        <ecNumber evidence="1 7">3.5.2.7</ecNumber>
    </recommendedName>
    <alternativeName>
        <fullName evidence="7">Imidazolone-5-propionate hydrolase</fullName>
    </alternativeName>
</protein>
<accession>A0A2B7I9U5</accession>
<feature type="binding site" evidence="7">
    <location>
        <position position="298"/>
    </location>
    <ligand>
        <name>Zn(2+)</name>
        <dbReference type="ChEBI" id="CHEBI:29105"/>
    </ligand>
</feature>